<sequence length="133" mass="14912">MVPNDTTTYQCRAFIMPPLGKHHMIKYEPIITPGNEKHVHHILLSRCKVDPQYVSQLNGKSEICGQTKSVPDCQDYILAWAIGGEAFYFPPNVGFSVGAPEDPVYYRMETHFDNPDGRSDILDNSGTIIIIMG</sequence>
<dbReference type="GO" id="GO:0005507">
    <property type="term" value="F:copper ion binding"/>
    <property type="evidence" value="ECO:0007669"/>
    <property type="project" value="InterPro"/>
</dbReference>
<organism evidence="2 3">
    <name type="scientific">Dreissena polymorpha</name>
    <name type="common">Zebra mussel</name>
    <name type="synonym">Mytilus polymorpha</name>
    <dbReference type="NCBI Taxonomy" id="45954"/>
    <lineage>
        <taxon>Eukaryota</taxon>
        <taxon>Metazoa</taxon>
        <taxon>Spiralia</taxon>
        <taxon>Lophotrochozoa</taxon>
        <taxon>Mollusca</taxon>
        <taxon>Bivalvia</taxon>
        <taxon>Autobranchia</taxon>
        <taxon>Heteroconchia</taxon>
        <taxon>Euheterodonta</taxon>
        <taxon>Imparidentia</taxon>
        <taxon>Neoheterodontei</taxon>
        <taxon>Myida</taxon>
        <taxon>Dreissenoidea</taxon>
        <taxon>Dreissenidae</taxon>
        <taxon>Dreissena</taxon>
    </lineage>
</organism>
<accession>A0A9D4L9X5</accession>
<dbReference type="InterPro" id="IPR036939">
    <property type="entry name" value="Cu2_ascorb_mOase_N_sf"/>
</dbReference>
<reference evidence="2" key="2">
    <citation type="submission" date="2020-11" db="EMBL/GenBank/DDBJ databases">
        <authorList>
            <person name="McCartney M.A."/>
            <person name="Auch B."/>
            <person name="Kono T."/>
            <person name="Mallez S."/>
            <person name="Becker A."/>
            <person name="Gohl D.M."/>
            <person name="Silverstein K.A.T."/>
            <person name="Koren S."/>
            <person name="Bechman K.B."/>
            <person name="Herman A."/>
            <person name="Abrahante J.E."/>
            <person name="Garbe J."/>
        </authorList>
    </citation>
    <scope>NUCLEOTIDE SEQUENCE</scope>
    <source>
        <strain evidence="2">Duluth1</strain>
        <tissue evidence="2">Whole animal</tissue>
    </source>
</reference>
<dbReference type="InterPro" id="IPR000323">
    <property type="entry name" value="Cu2_ascorb_mOase_N"/>
</dbReference>
<dbReference type="InterPro" id="IPR000945">
    <property type="entry name" value="DBH-like"/>
</dbReference>
<dbReference type="PANTHER" id="PTHR10157:SF23">
    <property type="entry name" value="MOXD1 HOMOLOG 1"/>
    <property type="match status" value="1"/>
</dbReference>
<dbReference type="Gene3D" id="2.60.120.310">
    <property type="entry name" value="Copper type II, ascorbate-dependent monooxygenase, N-terminal domain"/>
    <property type="match status" value="1"/>
</dbReference>
<evidence type="ECO:0000313" key="2">
    <source>
        <dbReference type="EMBL" id="KAH3854286.1"/>
    </source>
</evidence>
<comment type="caution">
    <text evidence="2">The sequence shown here is derived from an EMBL/GenBank/DDBJ whole genome shotgun (WGS) entry which is preliminary data.</text>
</comment>
<dbReference type="AlphaFoldDB" id="A0A9D4L9X5"/>
<dbReference type="PANTHER" id="PTHR10157">
    <property type="entry name" value="DOPAMINE BETA HYDROXYLASE RELATED"/>
    <property type="match status" value="1"/>
</dbReference>
<dbReference type="SUPFAM" id="SSF49742">
    <property type="entry name" value="PHM/PNGase F"/>
    <property type="match status" value="1"/>
</dbReference>
<evidence type="ECO:0000259" key="1">
    <source>
        <dbReference type="Pfam" id="PF01082"/>
    </source>
</evidence>
<gene>
    <name evidence="2" type="ORF">DPMN_096823</name>
</gene>
<dbReference type="Pfam" id="PF01082">
    <property type="entry name" value="Cu2_monooxygen"/>
    <property type="match status" value="1"/>
</dbReference>
<keyword evidence="3" id="KW-1185">Reference proteome</keyword>
<dbReference type="PRINTS" id="PR00767">
    <property type="entry name" value="DBMONOXGNASE"/>
</dbReference>
<name>A0A9D4L9X5_DREPO</name>
<dbReference type="EMBL" id="JAIWYP010000003">
    <property type="protein sequence ID" value="KAH3854286.1"/>
    <property type="molecule type" value="Genomic_DNA"/>
</dbReference>
<dbReference type="GO" id="GO:0004500">
    <property type="term" value="F:dopamine beta-monooxygenase activity"/>
    <property type="evidence" value="ECO:0007669"/>
    <property type="project" value="InterPro"/>
</dbReference>
<dbReference type="GO" id="GO:0030667">
    <property type="term" value="C:secretory granule membrane"/>
    <property type="evidence" value="ECO:0007669"/>
    <property type="project" value="TreeGrafter"/>
</dbReference>
<reference evidence="2" key="1">
    <citation type="journal article" date="2019" name="bioRxiv">
        <title>The Genome of the Zebra Mussel, Dreissena polymorpha: A Resource for Invasive Species Research.</title>
        <authorList>
            <person name="McCartney M.A."/>
            <person name="Auch B."/>
            <person name="Kono T."/>
            <person name="Mallez S."/>
            <person name="Zhang Y."/>
            <person name="Obille A."/>
            <person name="Becker A."/>
            <person name="Abrahante J.E."/>
            <person name="Garbe J."/>
            <person name="Badalamenti J.P."/>
            <person name="Herman A."/>
            <person name="Mangelson H."/>
            <person name="Liachko I."/>
            <person name="Sullivan S."/>
            <person name="Sone E.D."/>
            <person name="Koren S."/>
            <person name="Silverstein K.A.T."/>
            <person name="Beckman K.B."/>
            <person name="Gohl D.M."/>
        </authorList>
    </citation>
    <scope>NUCLEOTIDE SEQUENCE</scope>
    <source>
        <strain evidence="2">Duluth1</strain>
        <tissue evidence="2">Whole animal</tissue>
    </source>
</reference>
<proteinExistence type="predicted"/>
<dbReference type="GO" id="GO:0042420">
    <property type="term" value="P:dopamine catabolic process"/>
    <property type="evidence" value="ECO:0007669"/>
    <property type="project" value="TreeGrafter"/>
</dbReference>
<dbReference type="Proteomes" id="UP000828390">
    <property type="component" value="Unassembled WGS sequence"/>
</dbReference>
<protein>
    <recommendedName>
        <fullName evidence="1">Copper type II ascorbate-dependent monooxygenase N-terminal domain-containing protein</fullName>
    </recommendedName>
</protein>
<dbReference type="GO" id="GO:0042421">
    <property type="term" value="P:norepinephrine biosynthetic process"/>
    <property type="evidence" value="ECO:0007669"/>
    <property type="project" value="TreeGrafter"/>
</dbReference>
<dbReference type="GO" id="GO:0005615">
    <property type="term" value="C:extracellular space"/>
    <property type="evidence" value="ECO:0007669"/>
    <property type="project" value="TreeGrafter"/>
</dbReference>
<evidence type="ECO:0000313" key="3">
    <source>
        <dbReference type="Proteomes" id="UP000828390"/>
    </source>
</evidence>
<dbReference type="GO" id="GO:0006589">
    <property type="term" value="P:octopamine biosynthetic process"/>
    <property type="evidence" value="ECO:0007669"/>
    <property type="project" value="TreeGrafter"/>
</dbReference>
<dbReference type="InterPro" id="IPR008977">
    <property type="entry name" value="PHM/PNGase_F_dom_sf"/>
</dbReference>
<feature type="domain" description="Copper type II ascorbate-dependent monooxygenase N-terminal" evidence="1">
    <location>
        <begin position="2"/>
        <end position="118"/>
    </location>
</feature>
<dbReference type="InterPro" id="IPR028460">
    <property type="entry name" value="Tbh/DBH"/>
</dbReference>